<dbReference type="SUPFAM" id="SSF52047">
    <property type="entry name" value="RNI-like"/>
    <property type="match status" value="1"/>
</dbReference>
<dbReference type="PANTHER" id="PTHR24111">
    <property type="entry name" value="LEUCINE-RICH REPEAT-CONTAINING PROTEIN 34"/>
    <property type="match status" value="1"/>
</dbReference>
<dbReference type="Pfam" id="PF13516">
    <property type="entry name" value="LRR_6"/>
    <property type="match status" value="4"/>
</dbReference>
<evidence type="ECO:0000256" key="1">
    <source>
        <dbReference type="ARBA" id="ARBA00022737"/>
    </source>
</evidence>
<gene>
    <name evidence="2" type="ORF">C2G38_2143976</name>
</gene>
<dbReference type="Gene3D" id="3.80.10.10">
    <property type="entry name" value="Ribonuclease Inhibitor"/>
    <property type="match status" value="3"/>
</dbReference>
<accession>A0A397UZ04</accession>
<reference evidence="2 3" key="1">
    <citation type="submission" date="2018-06" db="EMBL/GenBank/DDBJ databases">
        <title>Comparative genomics reveals the genomic features of Rhizophagus irregularis, R. cerebriforme, R. diaphanum and Gigaspora rosea, and their symbiotic lifestyle signature.</title>
        <authorList>
            <person name="Morin E."/>
            <person name="San Clemente H."/>
            <person name="Chen E.C.H."/>
            <person name="De La Providencia I."/>
            <person name="Hainaut M."/>
            <person name="Kuo A."/>
            <person name="Kohler A."/>
            <person name="Murat C."/>
            <person name="Tang N."/>
            <person name="Roy S."/>
            <person name="Loubradou J."/>
            <person name="Henrissat B."/>
            <person name="Grigoriev I.V."/>
            <person name="Corradi N."/>
            <person name="Roux C."/>
            <person name="Martin F.M."/>
        </authorList>
    </citation>
    <scope>NUCLEOTIDE SEQUENCE [LARGE SCALE GENOMIC DNA]</scope>
    <source>
        <strain evidence="2 3">DAOM 194757</strain>
    </source>
</reference>
<dbReference type="Proteomes" id="UP000266673">
    <property type="component" value="Unassembled WGS sequence"/>
</dbReference>
<proteinExistence type="predicted"/>
<dbReference type="SMART" id="SM00368">
    <property type="entry name" value="LRR_RI"/>
    <property type="match status" value="5"/>
</dbReference>
<dbReference type="InterPro" id="IPR001611">
    <property type="entry name" value="Leu-rich_rpt"/>
</dbReference>
<organism evidence="2 3">
    <name type="scientific">Gigaspora rosea</name>
    <dbReference type="NCBI Taxonomy" id="44941"/>
    <lineage>
        <taxon>Eukaryota</taxon>
        <taxon>Fungi</taxon>
        <taxon>Fungi incertae sedis</taxon>
        <taxon>Mucoromycota</taxon>
        <taxon>Glomeromycotina</taxon>
        <taxon>Glomeromycetes</taxon>
        <taxon>Diversisporales</taxon>
        <taxon>Gigasporaceae</taxon>
        <taxon>Gigaspora</taxon>
    </lineage>
</organism>
<dbReference type="AlphaFoldDB" id="A0A397UZ04"/>
<evidence type="ECO:0000313" key="3">
    <source>
        <dbReference type="Proteomes" id="UP000266673"/>
    </source>
</evidence>
<dbReference type="OrthoDB" id="120976at2759"/>
<keyword evidence="1" id="KW-0677">Repeat</keyword>
<dbReference type="InterPro" id="IPR032675">
    <property type="entry name" value="LRR_dom_sf"/>
</dbReference>
<dbReference type="EMBL" id="QKWP01000816">
    <property type="protein sequence ID" value="RIB14588.1"/>
    <property type="molecule type" value="Genomic_DNA"/>
</dbReference>
<protein>
    <submittedName>
        <fullName evidence="2">Uncharacterized protein</fullName>
    </submittedName>
</protein>
<dbReference type="InterPro" id="IPR052201">
    <property type="entry name" value="LRR-containing_regulator"/>
</dbReference>
<evidence type="ECO:0000313" key="2">
    <source>
        <dbReference type="EMBL" id="RIB14588.1"/>
    </source>
</evidence>
<name>A0A397UZ04_9GLOM</name>
<comment type="caution">
    <text evidence="2">The sequence shown here is derived from an EMBL/GenBank/DDBJ whole genome shotgun (WGS) entry which is preliminary data.</text>
</comment>
<sequence>MPILWSEPNLDDERLIKIFFLTLNAEEQALLIPYNINFPTQPKPLLEYTSFITSITKDLYFGIRDLPSIFEKGEISYGLRDAILISLIKMFLRTGKSLRYLYLEDIDCSHFKFNDTTITTVDLVLPSKVSSESKRKLATRSGFKRKSVISSEKIVTVDGLIENLKENSTLTTVNFVSIQMGIKRMKKLIKVYYKSTVLNSLGVHYFPLCNKSGKLLATYLKRNITMTSLHLTGNKNIKNIGKTLGNQLAEVLCENRTLKSLKIQYYYLQPEVGKVFSKALEKNNVLTSLDLGFNNIGSQGGIELANALKYNTTLTSLNLSRNRIGPEGGLALAEALCINTSLTILDVCENHIGGGPTQLTQSIESITKLPKALGDALCMNTTLTWLDIGRNNLGKKVGEALGDALYKNISLKYLNLQKNSLGPDAGRAIKEALYQNVTLTDLNLLSNGIEFEVFFRRNPSKFKHMIIDNNW</sequence>
<dbReference type="PANTHER" id="PTHR24111:SF0">
    <property type="entry name" value="LEUCINE-RICH REPEAT-CONTAINING PROTEIN"/>
    <property type="match status" value="1"/>
</dbReference>
<keyword evidence="3" id="KW-1185">Reference proteome</keyword>